<dbReference type="SMART" id="SM00882">
    <property type="entry name" value="CoA_trans"/>
    <property type="match status" value="1"/>
</dbReference>
<proteinExistence type="inferred from homology"/>
<dbReference type="PANTHER" id="PTHR13707:SF60">
    <property type="entry name" value="ACETATE COA-TRANSFERASE SUBUNIT ALPHA"/>
    <property type="match status" value="1"/>
</dbReference>
<dbReference type="AlphaFoldDB" id="A0A1I4T8T8"/>
<dbReference type="InterPro" id="IPR004165">
    <property type="entry name" value="CoA_trans_fam_I"/>
</dbReference>
<dbReference type="Proteomes" id="UP000199144">
    <property type="component" value="Unassembled WGS sequence"/>
</dbReference>
<dbReference type="OrthoDB" id="9777193at2"/>
<keyword evidence="2 3" id="KW-0808">Transferase</keyword>
<name>A0A1I4T8T8_9RHOB</name>
<dbReference type="EMBL" id="FOTQ01000014">
    <property type="protein sequence ID" value="SFM72990.1"/>
    <property type="molecule type" value="Genomic_DNA"/>
</dbReference>
<protein>
    <submittedName>
        <fullName evidence="3">Acetate CoA/acetoacetate CoA-transferase alpha subunit</fullName>
    </submittedName>
</protein>
<evidence type="ECO:0000256" key="2">
    <source>
        <dbReference type="ARBA" id="ARBA00022679"/>
    </source>
</evidence>
<dbReference type="Gene3D" id="3.40.1080.10">
    <property type="entry name" value="Glutaconate Coenzyme A-transferase"/>
    <property type="match status" value="1"/>
</dbReference>
<evidence type="ECO:0000256" key="1">
    <source>
        <dbReference type="ARBA" id="ARBA00005612"/>
    </source>
</evidence>
<sequence>MKPVLSPAEVAAQVQDGARIMIGGFMGVGSPHRMIDALVARNLSDLTIIANDTAMPGYAIGKLIAAGCVSHLIVSHIGTNPQTQTRVIEEEISIELVPQGTLIERIRAGGAGLGGVLTATGLGTEVSKDKQVVTVENRAYLLETPLKADVALIAAQQADYLGNLIYTLTAQNFNPTMAMAADTVIAETNSIVPVGVISPDAVRTPGCLVDYLLERPI</sequence>
<dbReference type="SUPFAM" id="SSF100950">
    <property type="entry name" value="NagB/RpiA/CoA transferase-like"/>
    <property type="match status" value="1"/>
</dbReference>
<dbReference type="InterPro" id="IPR004163">
    <property type="entry name" value="CoA_transf_BS"/>
</dbReference>
<dbReference type="PANTHER" id="PTHR13707">
    <property type="entry name" value="KETOACID-COENZYME A TRANSFERASE"/>
    <property type="match status" value="1"/>
</dbReference>
<organism evidence="3 4">
    <name type="scientific">Shimia aestuarii</name>
    <dbReference type="NCBI Taxonomy" id="254406"/>
    <lineage>
        <taxon>Bacteria</taxon>
        <taxon>Pseudomonadati</taxon>
        <taxon>Pseudomonadota</taxon>
        <taxon>Alphaproteobacteria</taxon>
        <taxon>Rhodobacterales</taxon>
        <taxon>Roseobacteraceae</taxon>
    </lineage>
</organism>
<dbReference type="Pfam" id="PF01144">
    <property type="entry name" value="CoA_trans"/>
    <property type="match status" value="1"/>
</dbReference>
<dbReference type="NCBIfam" id="TIGR02429">
    <property type="entry name" value="pcaI_scoA_fam"/>
    <property type="match status" value="1"/>
</dbReference>
<reference evidence="3 4" key="1">
    <citation type="submission" date="2016-10" db="EMBL/GenBank/DDBJ databases">
        <authorList>
            <person name="de Groot N.N."/>
        </authorList>
    </citation>
    <scope>NUCLEOTIDE SEQUENCE [LARGE SCALE GENOMIC DNA]</scope>
    <source>
        <strain evidence="3 4">DSM 15283</strain>
    </source>
</reference>
<comment type="similarity">
    <text evidence="1">Belongs to the 3-oxoacid CoA-transferase subunit A family.</text>
</comment>
<evidence type="ECO:0000313" key="4">
    <source>
        <dbReference type="Proteomes" id="UP000199144"/>
    </source>
</evidence>
<evidence type="ECO:0000313" key="3">
    <source>
        <dbReference type="EMBL" id="SFM72990.1"/>
    </source>
</evidence>
<accession>A0A1I4T8T8</accession>
<dbReference type="PROSITE" id="PS01273">
    <property type="entry name" value="COA_TRANSF_1"/>
    <property type="match status" value="1"/>
</dbReference>
<dbReference type="GO" id="GO:0008410">
    <property type="term" value="F:CoA-transferase activity"/>
    <property type="evidence" value="ECO:0007669"/>
    <property type="project" value="InterPro"/>
</dbReference>
<dbReference type="RefSeq" id="WP_093096871.1">
    <property type="nucleotide sequence ID" value="NZ_FOTQ01000014.1"/>
</dbReference>
<dbReference type="STRING" id="254406.SAMN04488042_11439"/>
<gene>
    <name evidence="3" type="ORF">SAMN04488042_11439</name>
</gene>
<dbReference type="InterPro" id="IPR037171">
    <property type="entry name" value="NagB/RpiA_transferase-like"/>
</dbReference>
<keyword evidence="4" id="KW-1185">Reference proteome</keyword>
<dbReference type="InterPro" id="IPR012792">
    <property type="entry name" value="3-oxoacid_CoA-transf_A"/>
</dbReference>